<dbReference type="SUPFAM" id="SSF48452">
    <property type="entry name" value="TPR-like"/>
    <property type="match status" value="1"/>
</dbReference>
<reference evidence="5" key="1">
    <citation type="submission" date="2023-07" db="EMBL/GenBank/DDBJ databases">
        <title>draft genome sequence of fig (Ficus carica).</title>
        <authorList>
            <person name="Takahashi T."/>
            <person name="Nishimura K."/>
        </authorList>
    </citation>
    <scope>NUCLEOTIDE SEQUENCE</scope>
</reference>
<evidence type="ECO:0000256" key="4">
    <source>
        <dbReference type="SAM" id="Phobius"/>
    </source>
</evidence>
<keyword evidence="4" id="KW-0472">Membrane</keyword>
<keyword evidence="6" id="KW-1185">Reference proteome</keyword>
<evidence type="ECO:0000256" key="1">
    <source>
        <dbReference type="ARBA" id="ARBA00006995"/>
    </source>
</evidence>
<dbReference type="Gene3D" id="1.25.40.10">
    <property type="entry name" value="Tetratricopeptide repeat domain"/>
    <property type="match status" value="1"/>
</dbReference>
<feature type="compositionally biased region" description="Polar residues" evidence="3">
    <location>
        <begin position="64"/>
        <end position="73"/>
    </location>
</feature>
<dbReference type="SMART" id="SM00028">
    <property type="entry name" value="TPR"/>
    <property type="match status" value="1"/>
</dbReference>
<evidence type="ECO:0000256" key="2">
    <source>
        <dbReference type="PROSITE-ProRule" id="PRU00339"/>
    </source>
</evidence>
<accession>A0AA88CW14</accession>
<dbReference type="AlphaFoldDB" id="A0AA88CW14"/>
<feature type="region of interest" description="Disordered" evidence="3">
    <location>
        <begin position="54"/>
        <end position="73"/>
    </location>
</feature>
<keyword evidence="4" id="KW-1133">Transmembrane helix</keyword>
<evidence type="ECO:0000313" key="5">
    <source>
        <dbReference type="EMBL" id="GMN34015.1"/>
    </source>
</evidence>
<keyword evidence="4" id="KW-0812">Transmembrane</keyword>
<evidence type="ECO:0000313" key="6">
    <source>
        <dbReference type="Proteomes" id="UP001187192"/>
    </source>
</evidence>
<dbReference type="InterPro" id="IPR011990">
    <property type="entry name" value="TPR-like_helical_dom_sf"/>
</dbReference>
<feature type="transmembrane region" description="Helical" evidence="4">
    <location>
        <begin position="6"/>
        <end position="26"/>
    </location>
</feature>
<feature type="repeat" description="TPR" evidence="2">
    <location>
        <begin position="168"/>
        <end position="201"/>
    </location>
</feature>
<name>A0AA88CW14_FICCA</name>
<proteinExistence type="inferred from homology"/>
<dbReference type="Proteomes" id="UP001187192">
    <property type="component" value="Unassembled WGS sequence"/>
</dbReference>
<dbReference type="InterPro" id="IPR019734">
    <property type="entry name" value="TPR_rpt"/>
</dbReference>
<gene>
    <name evidence="5" type="ORF">TIFTF001_004467</name>
</gene>
<keyword evidence="2" id="KW-0802">TPR repeat</keyword>
<dbReference type="InterPro" id="IPR038906">
    <property type="entry name" value="TTC36"/>
</dbReference>
<dbReference type="PROSITE" id="PS50005">
    <property type="entry name" value="TPR"/>
    <property type="match status" value="1"/>
</dbReference>
<organism evidence="5 6">
    <name type="scientific">Ficus carica</name>
    <name type="common">Common fig</name>
    <dbReference type="NCBI Taxonomy" id="3494"/>
    <lineage>
        <taxon>Eukaryota</taxon>
        <taxon>Viridiplantae</taxon>
        <taxon>Streptophyta</taxon>
        <taxon>Embryophyta</taxon>
        <taxon>Tracheophyta</taxon>
        <taxon>Spermatophyta</taxon>
        <taxon>Magnoliopsida</taxon>
        <taxon>eudicotyledons</taxon>
        <taxon>Gunneridae</taxon>
        <taxon>Pentapetalae</taxon>
        <taxon>rosids</taxon>
        <taxon>fabids</taxon>
        <taxon>Rosales</taxon>
        <taxon>Moraceae</taxon>
        <taxon>Ficeae</taxon>
        <taxon>Ficus</taxon>
    </lineage>
</organism>
<dbReference type="PANTHER" id="PTHR21405:SF0">
    <property type="entry name" value="TETRATRICOPEPTIDE REPEAT PROTEIN 36"/>
    <property type="match status" value="1"/>
</dbReference>
<dbReference type="EMBL" id="BTGU01000004">
    <property type="protein sequence ID" value="GMN34015.1"/>
    <property type="molecule type" value="Genomic_DNA"/>
</dbReference>
<comment type="similarity">
    <text evidence="1">Belongs to the TTC36 family.</text>
</comment>
<dbReference type="PANTHER" id="PTHR21405">
    <property type="entry name" value="CDNA SEQUENCE BC021608"/>
    <property type="match status" value="1"/>
</dbReference>
<sequence length="213" mass="23386">MSPDLTVHVALLILTLSIFFLLLKLLSKRALTNIHYKTNRATLQSGRHLAQASHHLAQARSTPHRAQSQAHAKTSLSEAEKALSLAPRDPSAHVLRAMALDLVDRKAAALRSLHVALSPPCVKSLAARERADALIKRAELKIEVNRRRRVDSAVQDLVEAVRIGGDEPRALGLLGQCYEWKGMRDEAKEAYEKSLRVGPGSIVARQGLDRLGP</sequence>
<comment type="caution">
    <text evidence="5">The sequence shown here is derived from an EMBL/GenBank/DDBJ whole genome shotgun (WGS) entry which is preliminary data.</text>
</comment>
<evidence type="ECO:0000256" key="3">
    <source>
        <dbReference type="SAM" id="MobiDB-lite"/>
    </source>
</evidence>
<protein>
    <submittedName>
        <fullName evidence="5">Uncharacterized protein</fullName>
    </submittedName>
</protein>